<evidence type="ECO:0000259" key="2">
    <source>
        <dbReference type="Pfam" id="PF14200"/>
    </source>
</evidence>
<feature type="domain" description="Ricin B lectin" evidence="2">
    <location>
        <begin position="264"/>
        <end position="353"/>
    </location>
</feature>
<dbReference type="InterPro" id="IPR000772">
    <property type="entry name" value="Ricin_B_lectin"/>
</dbReference>
<comment type="caution">
    <text evidence="4">The sequence shown here is derived from an EMBL/GenBank/DDBJ whole genome shotgun (WGS) entry which is preliminary data.</text>
</comment>
<reference evidence="4" key="1">
    <citation type="journal article" date="2014" name="Genome Announc.">
        <title>Draft Genome Sequences of Two Lactobacillus Strains, L. farraginis JCM 14108T and L. composti JCM 14202T, Isolated from Compost of Distilled Shochu Residue.</title>
        <authorList>
            <person name="Yuki M."/>
            <person name="Oshima K."/>
            <person name="Suda W."/>
            <person name="Kitahara M."/>
            <person name="Kitamura K."/>
            <person name="Iida T."/>
            <person name="Hattori M."/>
            <person name="Ohkuma M."/>
        </authorList>
    </citation>
    <scope>NUCLEOTIDE SEQUENCE [LARGE SCALE GENOMIC DNA]</scope>
    <source>
        <strain evidence="4">JCM 14108</strain>
    </source>
</reference>
<evidence type="ECO:0000313" key="6">
    <source>
        <dbReference type="Proteomes" id="UP000019488"/>
    </source>
</evidence>
<dbReference type="Proteomes" id="UP000019488">
    <property type="component" value="Unassembled WGS sequence"/>
</dbReference>
<organism evidence="4 6">
    <name type="scientific">Lentilactobacillus farraginis DSM 18382 = JCM 14108</name>
    <dbReference type="NCBI Taxonomy" id="1423743"/>
    <lineage>
        <taxon>Bacteria</taxon>
        <taxon>Bacillati</taxon>
        <taxon>Bacillota</taxon>
        <taxon>Bacilli</taxon>
        <taxon>Lactobacillales</taxon>
        <taxon>Lactobacillaceae</taxon>
        <taxon>Lentilactobacillus</taxon>
    </lineage>
</organism>
<dbReference type="RefSeq" id="WP_035178642.1">
    <property type="nucleotide sequence ID" value="NZ_AZFY01000022.1"/>
</dbReference>
<dbReference type="Gene3D" id="2.60.120.260">
    <property type="entry name" value="Galactose-binding domain-like"/>
    <property type="match status" value="1"/>
</dbReference>
<reference evidence="5 7" key="2">
    <citation type="journal article" date="2015" name="Genome Announc.">
        <title>Expanding the biotechnology potential of lactobacilli through comparative genomics of 213 strains and associated genera.</title>
        <authorList>
            <person name="Sun Z."/>
            <person name="Harris H.M."/>
            <person name="McCann A."/>
            <person name="Guo C."/>
            <person name="Argimon S."/>
            <person name="Zhang W."/>
            <person name="Yang X."/>
            <person name="Jeffery I.B."/>
            <person name="Cooney J.C."/>
            <person name="Kagawa T.F."/>
            <person name="Liu W."/>
            <person name="Song Y."/>
            <person name="Salvetti E."/>
            <person name="Wrobel A."/>
            <person name="Rasinkangas P."/>
            <person name="Parkhill J."/>
            <person name="Rea M.C."/>
            <person name="O'Sullivan O."/>
            <person name="Ritari J."/>
            <person name="Douillard F.P."/>
            <person name="Paul Ross R."/>
            <person name="Yang R."/>
            <person name="Briner A.E."/>
            <person name="Felis G.E."/>
            <person name="de Vos W.M."/>
            <person name="Barrangou R."/>
            <person name="Klaenhammer T.R."/>
            <person name="Caufield P.W."/>
            <person name="Cui Y."/>
            <person name="Zhang H."/>
            <person name="O'Toole P.W."/>
        </authorList>
    </citation>
    <scope>NUCLEOTIDE SEQUENCE [LARGE SCALE GENOMIC DNA]</scope>
    <source>
        <strain evidence="5 7">DSM 18382</strain>
    </source>
</reference>
<protein>
    <recommendedName>
        <fullName evidence="8">DUF5776 domain-containing protein</fullName>
    </recommendedName>
</protein>
<evidence type="ECO:0008006" key="8">
    <source>
        <dbReference type="Google" id="ProtNLM"/>
    </source>
</evidence>
<dbReference type="PATRIC" id="fig|1423743.5.peg.1399"/>
<dbReference type="Gene3D" id="2.80.10.50">
    <property type="match status" value="1"/>
</dbReference>
<sequence length="782" mass="85770">MKLMHSLLLCSAVVLTGTAIISTTGITYANAVEAQSTAAALNPDTNIQILTKPTLKQRPENGMKVTGGQYVPFRKGFVAGTLGDLMHPGENIEVTGTGYIRIRTELEFWYHTGKVSMPEITAQTKDTKVQPVGEGYQFFSESAFNMSSDTPEVGYNDRFIWFSGTIKVGQLENDASYNIGVSGVDFNQVKNGTAVVYDTDNDILPPYSYKLISRGTDPNGYMDDQLVEARDRQFDTTGKYDATTSDNGATTQNVIYKGADEDTANQWWTFIYAGDQDGKHYYRLLNDLTGKYLSVANNNPGYNVITEDKKDNDPSQLWAISKADGESNPSLSTHISNAIYNTLQNKASQLYLTDDGSTISQQPLGKIGTALFEARYTRGYTDHNGDHFPDSLSDVFRLDSSKYKRYEAESLSTSKYSAQGTDTERNWRGNSDISGTRFVRLNQANPTLTQTIDVPQTGPYNVLIHYGSNADVKTPVYVKSNASGGPGAYISNNGNLTTTANDTLDSQLAQQTINFSNNATFPMGPHGKTSQKSMLPFSDGSIKQAQIYLHAGKNDITFSNPTSSALDIDYIDVGLQSTNPVADTTATTGAGTSSTATVTTPTTSNNNNATDASIASTSTSQSSSTASVSQPVTTTPTTPNQFKPKSLVVYNKYPIYEYKKLVFSKTNRLSKVKKKTVLKVVGSQKSPSGLRRYRLTNGHYITANARFIAPLYIYAMKKKAVIINNQGAYEYASAALHKKDRIKHLKKGTRLHIKRIVKFHSTTRLELTNGHYISGNKFIVHN</sequence>
<dbReference type="CDD" id="cd00161">
    <property type="entry name" value="beta-trefoil_Ricin-like"/>
    <property type="match status" value="1"/>
</dbReference>
<dbReference type="Proteomes" id="UP000051966">
    <property type="component" value="Unassembled WGS sequence"/>
</dbReference>
<proteinExistence type="predicted"/>
<dbReference type="STRING" id="1423743.FD41_GL001347"/>
<dbReference type="Pfam" id="PF19087">
    <property type="entry name" value="DUF5776"/>
    <property type="match status" value="2"/>
</dbReference>
<evidence type="ECO:0000313" key="5">
    <source>
        <dbReference type="EMBL" id="KRM11492.1"/>
    </source>
</evidence>
<gene>
    <name evidence="5" type="ORF">FD41_GL001347</name>
    <name evidence="4" type="ORF">JCM14108_1043</name>
</gene>
<evidence type="ECO:0000256" key="1">
    <source>
        <dbReference type="SAM" id="MobiDB-lite"/>
    </source>
</evidence>
<keyword evidence="7" id="KW-1185">Reference proteome</keyword>
<accession>X0P9Y9</accession>
<dbReference type="SUPFAM" id="SSF50370">
    <property type="entry name" value="Ricin B-like lectins"/>
    <property type="match status" value="1"/>
</dbReference>
<name>X0P9Y9_9LACO</name>
<evidence type="ECO:0000313" key="4">
    <source>
        <dbReference type="EMBL" id="GAF36099.1"/>
    </source>
</evidence>
<evidence type="ECO:0000313" key="7">
    <source>
        <dbReference type="Proteomes" id="UP000051966"/>
    </source>
</evidence>
<dbReference type="InterPro" id="IPR044081">
    <property type="entry name" value="DUF5776"/>
</dbReference>
<feature type="compositionally biased region" description="Low complexity" evidence="1">
    <location>
        <begin position="583"/>
        <end position="638"/>
    </location>
</feature>
<feature type="region of interest" description="Disordered" evidence="1">
    <location>
        <begin position="583"/>
        <end position="643"/>
    </location>
</feature>
<feature type="domain" description="DUF5776" evidence="3">
    <location>
        <begin position="712"/>
        <end position="780"/>
    </location>
</feature>
<evidence type="ECO:0000259" key="3">
    <source>
        <dbReference type="Pfam" id="PF19087"/>
    </source>
</evidence>
<dbReference type="AlphaFoldDB" id="X0P9Y9"/>
<dbReference type="EMBL" id="AZFY01000022">
    <property type="protein sequence ID" value="KRM11492.1"/>
    <property type="molecule type" value="Genomic_DNA"/>
</dbReference>
<dbReference type="EMBL" id="BAKI01000007">
    <property type="protein sequence ID" value="GAF36099.1"/>
    <property type="molecule type" value="Genomic_DNA"/>
</dbReference>
<feature type="domain" description="DUF5776" evidence="3">
    <location>
        <begin position="643"/>
        <end position="707"/>
    </location>
</feature>
<dbReference type="InterPro" id="IPR035992">
    <property type="entry name" value="Ricin_B-like_lectins"/>
</dbReference>
<dbReference type="Pfam" id="PF14200">
    <property type="entry name" value="RicinB_lectin_2"/>
    <property type="match status" value="1"/>
</dbReference>